<organism evidence="2 3">
    <name type="scientific">Antiquaquibacter oligotrophicus</name>
    <dbReference type="NCBI Taxonomy" id="2880260"/>
    <lineage>
        <taxon>Bacteria</taxon>
        <taxon>Bacillati</taxon>
        <taxon>Actinomycetota</taxon>
        <taxon>Actinomycetes</taxon>
        <taxon>Micrococcales</taxon>
        <taxon>Microbacteriaceae</taxon>
        <taxon>Antiquaquibacter</taxon>
    </lineage>
</organism>
<keyword evidence="1" id="KW-0812">Transmembrane</keyword>
<evidence type="ECO:0000313" key="3">
    <source>
        <dbReference type="Proteomes" id="UP001160142"/>
    </source>
</evidence>
<name>A0ABT6KPS2_9MICO</name>
<evidence type="ECO:0008006" key="4">
    <source>
        <dbReference type="Google" id="ProtNLM"/>
    </source>
</evidence>
<keyword evidence="1" id="KW-1133">Transmembrane helix</keyword>
<proteinExistence type="predicted"/>
<evidence type="ECO:0000256" key="1">
    <source>
        <dbReference type="SAM" id="Phobius"/>
    </source>
</evidence>
<reference evidence="2 3" key="1">
    <citation type="submission" date="2023-04" db="EMBL/GenBank/DDBJ databases">
        <title>Genome Encyclopedia of Bacteria and Archaea VI: Functional Genomics of Type Strains.</title>
        <authorList>
            <person name="Whitman W."/>
        </authorList>
    </citation>
    <scope>NUCLEOTIDE SEQUENCE [LARGE SCALE GENOMIC DNA]</scope>
    <source>
        <strain evidence="2 3">SG_E_30_P1</strain>
    </source>
</reference>
<gene>
    <name evidence="2" type="ORF">M2152_001339</name>
</gene>
<comment type="caution">
    <text evidence="2">The sequence shown here is derived from an EMBL/GenBank/DDBJ whole genome shotgun (WGS) entry which is preliminary data.</text>
</comment>
<keyword evidence="3" id="KW-1185">Reference proteome</keyword>
<accession>A0ABT6KPS2</accession>
<feature type="transmembrane region" description="Helical" evidence="1">
    <location>
        <begin position="45"/>
        <end position="63"/>
    </location>
</feature>
<feature type="transmembrane region" description="Helical" evidence="1">
    <location>
        <begin position="21"/>
        <end position="39"/>
    </location>
</feature>
<dbReference type="Proteomes" id="UP001160142">
    <property type="component" value="Unassembled WGS sequence"/>
</dbReference>
<dbReference type="EMBL" id="JARXVQ010000001">
    <property type="protein sequence ID" value="MDH6181157.1"/>
    <property type="molecule type" value="Genomic_DNA"/>
</dbReference>
<keyword evidence="1" id="KW-0472">Membrane</keyword>
<sequence>MPSDEPSLVLQPLLVSRIAGLVFFPLALLPLWIVFVWNVPPSPELVLSLAVALFFGVLGVRNWRCAVILRDRSIRIRGIAWSRTIDRSAVVGPTEFSWLAWRSPSGKNRVSPLVALWVPAQAFAPFHDHAHRCLDIVRAWCNGSSVTKLRRTADR</sequence>
<dbReference type="RefSeq" id="WP_322133477.1">
    <property type="nucleotide sequence ID" value="NZ_CP085036.1"/>
</dbReference>
<evidence type="ECO:0000313" key="2">
    <source>
        <dbReference type="EMBL" id="MDH6181157.1"/>
    </source>
</evidence>
<protein>
    <recommendedName>
        <fullName evidence="4">Toxin CptA</fullName>
    </recommendedName>
</protein>